<evidence type="ECO:0000256" key="1">
    <source>
        <dbReference type="ARBA" id="ARBA00010062"/>
    </source>
</evidence>
<organism evidence="4 5">
    <name type="scientific">Aureimonas ureilytica</name>
    <dbReference type="NCBI Taxonomy" id="401562"/>
    <lineage>
        <taxon>Bacteria</taxon>
        <taxon>Pseudomonadati</taxon>
        <taxon>Pseudomonadota</taxon>
        <taxon>Alphaproteobacteria</taxon>
        <taxon>Hyphomicrobiales</taxon>
        <taxon>Aurantimonadaceae</taxon>
        <taxon>Aureimonas</taxon>
    </lineage>
</organism>
<dbReference type="Proteomes" id="UP000078529">
    <property type="component" value="Unassembled WGS sequence"/>
</dbReference>
<evidence type="ECO:0000313" key="4">
    <source>
        <dbReference type="EMBL" id="KTR02584.1"/>
    </source>
</evidence>
<dbReference type="PATRIC" id="fig|401562.4.peg.4412"/>
<feature type="domain" description="Leucine-binding protein" evidence="3">
    <location>
        <begin position="14"/>
        <end position="222"/>
    </location>
</feature>
<dbReference type="InterPro" id="IPR028082">
    <property type="entry name" value="Peripla_BP_I"/>
</dbReference>
<dbReference type="Pfam" id="PF13458">
    <property type="entry name" value="Peripla_BP_6"/>
    <property type="match status" value="1"/>
</dbReference>
<accession>A0A175RI80</accession>
<protein>
    <recommendedName>
        <fullName evidence="3">Leucine-binding protein domain-containing protein</fullName>
    </recommendedName>
</protein>
<evidence type="ECO:0000256" key="2">
    <source>
        <dbReference type="ARBA" id="ARBA00022729"/>
    </source>
</evidence>
<sequence>MLLPKPRIALADGIAVAVPLSGPNAILGRQAVDGARAAVDGSSLPLADFDTGCERDAGREAAEKIVAARAEIAVGFLCTGALEGALPVLSAAGIPTLDIGARSDRVLARRERGGGLIWRLAPGSGAEAAAVASFVRARWNGEPFGIVEDGSSYGSDLAEAVRGLLEAQGLRPTLVDNFRPAEEKQFGLARRIAQSGLRHVLVFGTRRDVAIVARDALDVNPGLQIASGESLLDEPGDVPLPNGVLTIASGFDVSWTPSETAPADEGYARIARIGTEIAIEALRRAKAESRTLKDLLDAETFVTSGGLVRFDAQGSADVVPFQAYRWQGDRFVTENQG</sequence>
<evidence type="ECO:0000313" key="5">
    <source>
        <dbReference type="Proteomes" id="UP000078529"/>
    </source>
</evidence>
<comment type="similarity">
    <text evidence="1">Belongs to the leucine-binding protein family.</text>
</comment>
<evidence type="ECO:0000259" key="3">
    <source>
        <dbReference type="Pfam" id="PF13458"/>
    </source>
</evidence>
<dbReference type="SUPFAM" id="SSF53822">
    <property type="entry name" value="Periplasmic binding protein-like I"/>
    <property type="match status" value="1"/>
</dbReference>
<name>A0A175RI80_9HYPH</name>
<comment type="caution">
    <text evidence="4">The sequence shown here is derived from an EMBL/GenBank/DDBJ whole genome shotgun (WGS) entry which is preliminary data.</text>
</comment>
<reference evidence="4 5" key="1">
    <citation type="journal article" date="2016" name="Front. Microbiol.">
        <title>Genomic Resource of Rice Seed Associated Bacteria.</title>
        <authorList>
            <person name="Midha S."/>
            <person name="Bansal K."/>
            <person name="Sharma S."/>
            <person name="Kumar N."/>
            <person name="Patil P.P."/>
            <person name="Chaudhry V."/>
            <person name="Patil P.B."/>
        </authorList>
    </citation>
    <scope>NUCLEOTIDE SEQUENCE [LARGE SCALE GENOMIC DNA]</scope>
    <source>
        <strain evidence="4 5">NS365</strain>
    </source>
</reference>
<dbReference type="EMBL" id="LDQA01000071">
    <property type="protein sequence ID" value="KTR02584.1"/>
    <property type="molecule type" value="Genomic_DNA"/>
</dbReference>
<dbReference type="Gene3D" id="3.40.50.2300">
    <property type="match status" value="2"/>
</dbReference>
<keyword evidence="5" id="KW-1185">Reference proteome</keyword>
<dbReference type="PANTHER" id="PTHR47151:SF2">
    <property type="entry name" value="AMINO ACID BINDING PROTEIN"/>
    <property type="match status" value="1"/>
</dbReference>
<dbReference type="InterPro" id="IPR028081">
    <property type="entry name" value="Leu-bd"/>
</dbReference>
<dbReference type="AlphaFoldDB" id="A0A175RI80"/>
<proteinExistence type="inferred from homology"/>
<dbReference type="PANTHER" id="PTHR47151">
    <property type="entry name" value="LEU/ILE/VAL-BINDING ABC TRANSPORTER SUBUNIT"/>
    <property type="match status" value="1"/>
</dbReference>
<gene>
    <name evidence="4" type="ORF">NS365_21400</name>
</gene>
<keyword evidence="2" id="KW-0732">Signal</keyword>